<evidence type="ECO:0000313" key="2">
    <source>
        <dbReference type="Proteomes" id="UP000185557"/>
    </source>
</evidence>
<gene>
    <name evidence="1" type="ORF">NIES30_23745</name>
</gene>
<proteinExistence type="predicted"/>
<dbReference type="STRING" id="549789.NIES30_23745"/>
<dbReference type="Proteomes" id="UP000185557">
    <property type="component" value="Unassembled WGS sequence"/>
</dbReference>
<keyword evidence="2" id="KW-1185">Reference proteome</keyword>
<evidence type="ECO:0000313" key="1">
    <source>
        <dbReference type="EMBL" id="OKH43954.1"/>
    </source>
</evidence>
<dbReference type="EMBL" id="MRCG01000027">
    <property type="protein sequence ID" value="OKH43954.1"/>
    <property type="molecule type" value="Genomic_DNA"/>
</dbReference>
<name>A0A1U7IYY7_9CYAN</name>
<accession>A0A1U7IYY7</accession>
<dbReference type="AlphaFoldDB" id="A0A1U7IYY7"/>
<comment type="caution">
    <text evidence="1">The sequence shown here is derived from an EMBL/GenBank/DDBJ whole genome shotgun (WGS) entry which is preliminary data.</text>
</comment>
<reference evidence="1 2" key="1">
    <citation type="submission" date="2016-11" db="EMBL/GenBank/DDBJ databases">
        <title>Draft Genome Sequences of Nine Cyanobacterial Strains from Diverse Habitats.</title>
        <authorList>
            <person name="Zhu T."/>
            <person name="Hou S."/>
            <person name="Lu X."/>
            <person name="Hess W.R."/>
        </authorList>
    </citation>
    <scope>NUCLEOTIDE SEQUENCE [LARGE SCALE GENOMIC DNA]</scope>
    <source>
        <strain evidence="1 2">NIES-30</strain>
    </source>
</reference>
<protein>
    <submittedName>
        <fullName evidence="1">Uncharacterized protein</fullName>
    </submittedName>
</protein>
<sequence length="61" mass="6987">MELRPRMVSKSVTIAAPHQGSQQTLPIDPYLKLDKQGKQTLFFVSLINRIYAIIEQIFLTV</sequence>
<organism evidence="1 2">
    <name type="scientific">Phormidium tenue NIES-30</name>
    <dbReference type="NCBI Taxonomy" id="549789"/>
    <lineage>
        <taxon>Bacteria</taxon>
        <taxon>Bacillati</taxon>
        <taxon>Cyanobacteriota</taxon>
        <taxon>Cyanophyceae</taxon>
        <taxon>Oscillatoriophycideae</taxon>
        <taxon>Oscillatoriales</taxon>
        <taxon>Oscillatoriaceae</taxon>
        <taxon>Phormidium</taxon>
    </lineage>
</organism>